<name>A0A9N7YK60_PLEPL</name>
<evidence type="ECO:0000313" key="1">
    <source>
        <dbReference type="EMBL" id="CAB1428598.1"/>
    </source>
</evidence>
<dbReference type="EMBL" id="CADEAL010001069">
    <property type="protein sequence ID" value="CAB1428598.1"/>
    <property type="molecule type" value="Genomic_DNA"/>
</dbReference>
<accession>A0A9N7YK60</accession>
<evidence type="ECO:0000313" key="2">
    <source>
        <dbReference type="Proteomes" id="UP001153269"/>
    </source>
</evidence>
<keyword evidence="2" id="KW-1185">Reference proteome</keyword>
<gene>
    <name evidence="1" type="ORF">PLEPLA_LOCUS16572</name>
</gene>
<dbReference type="AlphaFoldDB" id="A0A9N7YK60"/>
<sequence>MPDGSWVIQRLRAVEYTRAVWISLFPQRTDQTVIDTSPMWYAFDMGEGVGVQARNIGPLHRRRKGAKSCRADISDLSHLGLLISNSVEPSQAVNQSCQPSAFFPRTDHLLPTPPIPDLPTSSLPWTLPQPSAFDHEFCLFPPGYAPARLCGSTAPHWTS</sequence>
<dbReference type="Proteomes" id="UP001153269">
    <property type="component" value="Unassembled WGS sequence"/>
</dbReference>
<organism evidence="1 2">
    <name type="scientific">Pleuronectes platessa</name>
    <name type="common">European plaice</name>
    <dbReference type="NCBI Taxonomy" id="8262"/>
    <lineage>
        <taxon>Eukaryota</taxon>
        <taxon>Metazoa</taxon>
        <taxon>Chordata</taxon>
        <taxon>Craniata</taxon>
        <taxon>Vertebrata</taxon>
        <taxon>Euteleostomi</taxon>
        <taxon>Actinopterygii</taxon>
        <taxon>Neopterygii</taxon>
        <taxon>Teleostei</taxon>
        <taxon>Neoteleostei</taxon>
        <taxon>Acanthomorphata</taxon>
        <taxon>Carangaria</taxon>
        <taxon>Pleuronectiformes</taxon>
        <taxon>Pleuronectoidei</taxon>
        <taxon>Pleuronectidae</taxon>
        <taxon>Pleuronectes</taxon>
    </lineage>
</organism>
<comment type="caution">
    <text evidence="1">The sequence shown here is derived from an EMBL/GenBank/DDBJ whole genome shotgun (WGS) entry which is preliminary data.</text>
</comment>
<reference evidence="1" key="1">
    <citation type="submission" date="2020-03" db="EMBL/GenBank/DDBJ databases">
        <authorList>
            <person name="Weist P."/>
        </authorList>
    </citation>
    <scope>NUCLEOTIDE SEQUENCE</scope>
</reference>
<protein>
    <submittedName>
        <fullName evidence="1">Uncharacterized protein</fullName>
    </submittedName>
</protein>
<proteinExistence type="predicted"/>